<gene>
    <name evidence="2" type="ORF">ASILVAE211_04685</name>
</gene>
<dbReference type="EMBL" id="JAESVB010000002">
    <property type="protein sequence ID" value="MCB8874472.1"/>
    <property type="molecule type" value="Genomic_DNA"/>
</dbReference>
<dbReference type="SMART" id="SM00460">
    <property type="entry name" value="TGc"/>
    <property type="match status" value="1"/>
</dbReference>
<dbReference type="Gene3D" id="3.10.620.30">
    <property type="match status" value="1"/>
</dbReference>
<reference evidence="2" key="1">
    <citation type="journal article" date="2021" name="Microorganisms">
        <title>Acidisoma silvae sp. nov. and Acidisomacellulosilytica sp. nov., Two Acidophilic Bacteria Isolated from Decaying Wood, Hydrolyzing Cellulose and Producing Poly-3-hydroxybutyrate.</title>
        <authorList>
            <person name="Mieszkin S."/>
            <person name="Pouder E."/>
            <person name="Uroz S."/>
            <person name="Simon-Colin C."/>
            <person name="Alain K."/>
        </authorList>
    </citation>
    <scope>NUCLEOTIDE SEQUENCE</scope>
    <source>
        <strain evidence="2">HW T2.11</strain>
    </source>
</reference>
<evidence type="ECO:0000313" key="2">
    <source>
        <dbReference type="EMBL" id="MCB8874472.1"/>
    </source>
</evidence>
<dbReference type="Proteomes" id="UP000708298">
    <property type="component" value="Unassembled WGS sequence"/>
</dbReference>
<reference evidence="2" key="2">
    <citation type="submission" date="2021-01" db="EMBL/GenBank/DDBJ databases">
        <authorList>
            <person name="Mieszkin S."/>
            <person name="Pouder E."/>
            <person name="Alain K."/>
        </authorList>
    </citation>
    <scope>NUCLEOTIDE SEQUENCE</scope>
    <source>
        <strain evidence="2">HW T2.11</strain>
    </source>
</reference>
<dbReference type="Gene3D" id="2.60.40.2250">
    <property type="match status" value="1"/>
</dbReference>
<dbReference type="InterPro" id="IPR002931">
    <property type="entry name" value="Transglutaminase-like"/>
</dbReference>
<dbReference type="SUPFAM" id="SSF54001">
    <property type="entry name" value="Cysteine proteinases"/>
    <property type="match status" value="1"/>
</dbReference>
<dbReference type="Pfam" id="PF01841">
    <property type="entry name" value="Transglut_core"/>
    <property type="match status" value="1"/>
</dbReference>
<proteinExistence type="predicted"/>
<protein>
    <submittedName>
        <fullName evidence="2">Transglutaminase family protein</fullName>
    </submittedName>
</protein>
<dbReference type="InterPro" id="IPR038765">
    <property type="entry name" value="Papain-like_cys_pep_sf"/>
</dbReference>
<name>A0A964DXW4_9PROT</name>
<dbReference type="RefSeq" id="WP_227320150.1">
    <property type="nucleotide sequence ID" value="NZ_JAESVB010000002.1"/>
</dbReference>
<evidence type="ECO:0000259" key="1">
    <source>
        <dbReference type="SMART" id="SM00460"/>
    </source>
</evidence>
<dbReference type="PANTHER" id="PTHR33490:SF12">
    <property type="entry name" value="BLL5557 PROTEIN"/>
    <property type="match status" value="1"/>
</dbReference>
<sequence>MLIRIGYEITFEVPQPTPMVLMLNVRPERAADLTAPDIIRTNPSLPISRYYDMYGNLCSRVMAPAGLVTFHTDTVINDPGVLDPYAPDAAQLPIESLPPETLVYLLGSRYCETEKLLAFAWAQFGHLPDGWSKVEAIVQYTHNHITFGYQNARATRTAFEGWQEGVGVCRDYAHLALTLCRCMNIPARYCTGYLGDIGVPPDRSPMDFSGWFQVYLGGNWYTFDARHGHPRIGRILIGVGRDAADVAISTVFGPNLLKTFHVITEEVASPVAAVA</sequence>
<organism evidence="2 3">
    <name type="scientific">Acidisoma silvae</name>
    <dbReference type="NCBI Taxonomy" id="2802396"/>
    <lineage>
        <taxon>Bacteria</taxon>
        <taxon>Pseudomonadati</taxon>
        <taxon>Pseudomonadota</taxon>
        <taxon>Alphaproteobacteria</taxon>
        <taxon>Acetobacterales</taxon>
        <taxon>Acidocellaceae</taxon>
        <taxon>Acidisoma</taxon>
    </lineage>
</organism>
<keyword evidence="3" id="KW-1185">Reference proteome</keyword>
<feature type="domain" description="Transglutaminase-like" evidence="1">
    <location>
        <begin position="161"/>
        <end position="227"/>
    </location>
</feature>
<dbReference type="AlphaFoldDB" id="A0A964DXW4"/>
<evidence type="ECO:0000313" key="3">
    <source>
        <dbReference type="Proteomes" id="UP000708298"/>
    </source>
</evidence>
<comment type="caution">
    <text evidence="2">The sequence shown here is derived from an EMBL/GenBank/DDBJ whole genome shotgun (WGS) entry which is preliminary data.</text>
</comment>
<accession>A0A964DXW4</accession>
<dbReference type="PANTHER" id="PTHR33490">
    <property type="entry name" value="BLR5614 PROTEIN-RELATED"/>
    <property type="match status" value="1"/>
</dbReference>